<keyword evidence="1" id="KW-0812">Transmembrane</keyword>
<dbReference type="EMBL" id="MDEN01000069">
    <property type="protein sequence ID" value="OCX10965.1"/>
    <property type="molecule type" value="Genomic_DNA"/>
</dbReference>
<evidence type="ECO:0000313" key="3">
    <source>
        <dbReference type="Proteomes" id="UP000095143"/>
    </source>
</evidence>
<feature type="transmembrane region" description="Helical" evidence="1">
    <location>
        <begin position="67"/>
        <end position="86"/>
    </location>
</feature>
<reference evidence="2 3" key="1">
    <citation type="submission" date="2016-08" db="EMBL/GenBank/DDBJ databases">
        <title>Whole genome sequence of Pseudomonas graminis strain UASWS1507, a potential biological control agent for agriculture.</title>
        <authorList>
            <person name="Crovadore J."/>
            <person name="Calmin G."/>
            <person name="Chablais R."/>
            <person name="Cochard B."/>
            <person name="Lefort F."/>
        </authorList>
    </citation>
    <scope>NUCLEOTIDE SEQUENCE [LARGE SCALE GENOMIC DNA]</scope>
    <source>
        <strain evidence="2 3">UASWS1507</strain>
    </source>
</reference>
<comment type="caution">
    <text evidence="2">The sequence shown here is derived from an EMBL/GenBank/DDBJ whole genome shotgun (WGS) entry which is preliminary data.</text>
</comment>
<accession>A0A1C2D8C6</accession>
<dbReference type="AlphaFoldDB" id="A0A1C2D8C6"/>
<sequence>MSLIHHAPGIAINLCALLAAGPGIWLLHTTRTREQREMAHLHHLTEQAPIDEPMHLMDVPTLRMIRLSYRFGTACLAFALLLSWVSTKL</sequence>
<proteinExistence type="predicted"/>
<evidence type="ECO:0000313" key="2">
    <source>
        <dbReference type="EMBL" id="OCX10965.1"/>
    </source>
</evidence>
<name>A0A1C2D8C6_9PSED</name>
<organism evidence="2 3">
    <name type="scientific">Pseudomonas graminis</name>
    <dbReference type="NCBI Taxonomy" id="158627"/>
    <lineage>
        <taxon>Bacteria</taxon>
        <taxon>Pseudomonadati</taxon>
        <taxon>Pseudomonadota</taxon>
        <taxon>Gammaproteobacteria</taxon>
        <taxon>Pseudomonadales</taxon>
        <taxon>Pseudomonadaceae</taxon>
        <taxon>Pseudomonas</taxon>
    </lineage>
</organism>
<protein>
    <submittedName>
        <fullName evidence="2">Uncharacterized protein</fullName>
    </submittedName>
</protein>
<dbReference type="RefSeq" id="WP_065991804.1">
    <property type="nucleotide sequence ID" value="NZ_MDEN01000069.1"/>
</dbReference>
<keyword evidence="1" id="KW-0472">Membrane</keyword>
<evidence type="ECO:0000256" key="1">
    <source>
        <dbReference type="SAM" id="Phobius"/>
    </source>
</evidence>
<gene>
    <name evidence="2" type="ORF">BBI10_22365</name>
</gene>
<feature type="transmembrane region" description="Helical" evidence="1">
    <location>
        <begin position="6"/>
        <end position="27"/>
    </location>
</feature>
<dbReference type="OrthoDB" id="7030838at2"/>
<dbReference type="Proteomes" id="UP000095143">
    <property type="component" value="Unassembled WGS sequence"/>
</dbReference>
<keyword evidence="1" id="KW-1133">Transmembrane helix</keyword>